<dbReference type="PANTHER" id="PTHR43464:SF92">
    <property type="entry name" value="SLR1071 PROTEIN"/>
    <property type="match status" value="1"/>
</dbReference>
<accession>A0A4P7A0R3</accession>
<keyword evidence="2" id="KW-0808">Transferase</keyword>
<dbReference type="PANTHER" id="PTHR43464">
    <property type="entry name" value="METHYLTRANSFERASE"/>
    <property type="match status" value="1"/>
</dbReference>
<organism evidence="2 3">
    <name type="scientific">Paenisporosarcina antarctica</name>
    <dbReference type="NCBI Taxonomy" id="417367"/>
    <lineage>
        <taxon>Bacteria</taxon>
        <taxon>Bacillati</taxon>
        <taxon>Bacillota</taxon>
        <taxon>Bacilli</taxon>
        <taxon>Bacillales</taxon>
        <taxon>Caryophanaceae</taxon>
        <taxon>Paenisporosarcina</taxon>
    </lineage>
</organism>
<dbReference type="Proteomes" id="UP000294292">
    <property type="component" value="Chromosome"/>
</dbReference>
<dbReference type="InterPro" id="IPR029063">
    <property type="entry name" value="SAM-dependent_MTases_sf"/>
</dbReference>
<dbReference type="GO" id="GO:0008757">
    <property type="term" value="F:S-adenosylmethionine-dependent methyltransferase activity"/>
    <property type="evidence" value="ECO:0007669"/>
    <property type="project" value="InterPro"/>
</dbReference>
<dbReference type="SUPFAM" id="SSF53335">
    <property type="entry name" value="S-adenosyl-L-methionine-dependent methyltransferases"/>
    <property type="match status" value="1"/>
</dbReference>
<feature type="domain" description="Methyltransferase" evidence="1">
    <location>
        <begin position="37"/>
        <end position="142"/>
    </location>
</feature>
<evidence type="ECO:0000313" key="3">
    <source>
        <dbReference type="Proteomes" id="UP000294292"/>
    </source>
</evidence>
<gene>
    <name evidence="2" type="ORF">E2636_14985</name>
</gene>
<dbReference type="EMBL" id="CP038015">
    <property type="protein sequence ID" value="QBP42377.1"/>
    <property type="molecule type" value="Genomic_DNA"/>
</dbReference>
<sequence length="205" mass="23139">MKLTDERVVPDLMSNMNGLLLEHIARYHFAIDYGKGAVLDIACGSGYGAQLIAKARKDNISTVTGVDVSSEAITYAKGRYYHPLVSFKQGSVEDDDFMESLGLFDTIISFETIEHVSNDRSFFLQLMKRLKPGGTLVLSTPFGKGRGESCSAPFHYHQLTVDEFHHLFHDYPQTEFYYQRGVLIEPPRNSMHYPIGLAVCKTEEY</sequence>
<reference evidence="2 3" key="1">
    <citation type="submission" date="2019-03" db="EMBL/GenBank/DDBJ databases">
        <title>Complete genome sequence of Paenisporosarcina antarctica CGMCC 1.6503T.</title>
        <authorList>
            <person name="Rong J.-C."/>
            <person name="Chi N.-Y."/>
            <person name="Zhang Q.-F."/>
        </authorList>
    </citation>
    <scope>NUCLEOTIDE SEQUENCE [LARGE SCALE GENOMIC DNA]</scope>
    <source>
        <strain evidence="2 3">CGMCC 1.6503</strain>
    </source>
</reference>
<dbReference type="OrthoDB" id="8936324at2"/>
<name>A0A4P7A0R3_9BACL</name>
<keyword evidence="3" id="KW-1185">Reference proteome</keyword>
<dbReference type="AlphaFoldDB" id="A0A4P7A0R3"/>
<dbReference type="Pfam" id="PF13847">
    <property type="entry name" value="Methyltransf_31"/>
    <property type="match status" value="1"/>
</dbReference>
<dbReference type="CDD" id="cd02440">
    <property type="entry name" value="AdoMet_MTases"/>
    <property type="match status" value="1"/>
</dbReference>
<keyword evidence="2" id="KW-0489">Methyltransferase</keyword>
<protein>
    <submittedName>
        <fullName evidence="2">Class I SAM-dependent methyltransferase</fullName>
    </submittedName>
</protein>
<evidence type="ECO:0000313" key="2">
    <source>
        <dbReference type="EMBL" id="QBP42377.1"/>
    </source>
</evidence>
<dbReference type="GO" id="GO:0032259">
    <property type="term" value="P:methylation"/>
    <property type="evidence" value="ECO:0007669"/>
    <property type="project" value="UniProtKB-KW"/>
</dbReference>
<evidence type="ECO:0000259" key="1">
    <source>
        <dbReference type="Pfam" id="PF13847"/>
    </source>
</evidence>
<proteinExistence type="predicted"/>
<dbReference type="KEGG" id="panc:E2636_14985"/>
<dbReference type="InterPro" id="IPR025714">
    <property type="entry name" value="Methyltranfer_dom"/>
</dbReference>
<dbReference type="RefSeq" id="WP_134210928.1">
    <property type="nucleotide sequence ID" value="NZ_CP038015.1"/>
</dbReference>
<dbReference type="Gene3D" id="3.40.50.150">
    <property type="entry name" value="Vaccinia Virus protein VP39"/>
    <property type="match status" value="1"/>
</dbReference>